<evidence type="ECO:0000313" key="1">
    <source>
        <dbReference type="EMBL" id="WOO42324.1"/>
    </source>
</evidence>
<dbReference type="KEGG" id="puo:RZN69_04425"/>
<gene>
    <name evidence="1" type="ORF">RZN69_04425</name>
</gene>
<dbReference type="EMBL" id="CP136920">
    <property type="protein sequence ID" value="WOO42324.1"/>
    <property type="molecule type" value="Genomic_DNA"/>
</dbReference>
<name>A0AAQ3LD93_9BACT</name>
<keyword evidence="2" id="KW-1185">Reference proteome</keyword>
<dbReference type="AlphaFoldDB" id="A0AAQ3LD93"/>
<accession>A0AAQ3LD93</accession>
<protein>
    <submittedName>
        <fullName evidence="1">Uncharacterized protein</fullName>
    </submittedName>
</protein>
<sequence>MLRRFIQSVEVFPPADAFSSEERKALRANFHLMAARRMSALPLMLGQVSQQASISPNDEIVFASEFCGTQALEAFLKSFPQASPTGFQNSTQPGAASLVLVARKQPVSGFTPVTGGVETVERALLLSLCSDNETIHFWGGEEKGNWMPEKGLAAPKNFAFYLELSKSDTDALGTLTLTPEPARHTPLVETPSTEAFTRAMMDQLSIHFASESGGFIEISWR</sequence>
<organism evidence="1 2">
    <name type="scientific">Rubellicoccus peritrichatus</name>
    <dbReference type="NCBI Taxonomy" id="3080537"/>
    <lineage>
        <taxon>Bacteria</taxon>
        <taxon>Pseudomonadati</taxon>
        <taxon>Verrucomicrobiota</taxon>
        <taxon>Opitutia</taxon>
        <taxon>Puniceicoccales</taxon>
        <taxon>Cerasicoccaceae</taxon>
        <taxon>Rubellicoccus</taxon>
    </lineage>
</organism>
<evidence type="ECO:0000313" key="2">
    <source>
        <dbReference type="Proteomes" id="UP001304300"/>
    </source>
</evidence>
<dbReference type="RefSeq" id="WP_317834843.1">
    <property type="nucleotide sequence ID" value="NZ_CP136920.1"/>
</dbReference>
<proteinExistence type="predicted"/>
<reference evidence="1 2" key="1">
    <citation type="submission" date="2023-10" db="EMBL/GenBank/DDBJ databases">
        <title>Rubellicoccus peritrichatus gen. nov., sp. nov., isolated from an algae of coral reef tank.</title>
        <authorList>
            <person name="Luo J."/>
        </authorList>
    </citation>
    <scope>NUCLEOTIDE SEQUENCE [LARGE SCALE GENOMIC DNA]</scope>
    <source>
        <strain evidence="1 2">CR14</strain>
    </source>
</reference>
<dbReference type="Proteomes" id="UP001304300">
    <property type="component" value="Chromosome"/>
</dbReference>